<keyword evidence="2" id="KW-1185">Reference proteome</keyword>
<comment type="caution">
    <text evidence="1">The sequence shown here is derived from an EMBL/GenBank/DDBJ whole genome shotgun (WGS) entry which is preliminary data.</text>
</comment>
<sequence length="74" mass="7946">MNILVMCEKTPGYPTIGAVPLSDAAHVAGEKSARDRRSLVWGSKRVQLIQVATLFAPTVVPTQNVAPSARERST</sequence>
<reference evidence="2" key="1">
    <citation type="journal article" date="2019" name="Int. J. Syst. Evol. Microbiol.">
        <title>The Global Catalogue of Microorganisms (GCM) 10K type strain sequencing project: providing services to taxonomists for standard genome sequencing and annotation.</title>
        <authorList>
            <consortium name="The Broad Institute Genomics Platform"/>
            <consortium name="The Broad Institute Genome Sequencing Center for Infectious Disease"/>
            <person name="Wu L."/>
            <person name="Ma J."/>
        </authorList>
    </citation>
    <scope>NUCLEOTIDE SEQUENCE [LARGE SCALE GENOMIC DNA]</scope>
    <source>
        <strain evidence="2">CGMCC 4.7246</strain>
    </source>
</reference>
<evidence type="ECO:0000313" key="2">
    <source>
        <dbReference type="Proteomes" id="UP001596220"/>
    </source>
</evidence>
<accession>A0ABW1PEE0</accession>
<organism evidence="1 2">
    <name type="scientific">Saccharothrix lopnurensis</name>
    <dbReference type="NCBI Taxonomy" id="1670621"/>
    <lineage>
        <taxon>Bacteria</taxon>
        <taxon>Bacillati</taxon>
        <taxon>Actinomycetota</taxon>
        <taxon>Actinomycetes</taxon>
        <taxon>Pseudonocardiales</taxon>
        <taxon>Pseudonocardiaceae</taxon>
        <taxon>Saccharothrix</taxon>
    </lineage>
</organism>
<dbReference type="EMBL" id="JBHSQO010000049">
    <property type="protein sequence ID" value="MFC6093780.1"/>
    <property type="molecule type" value="Genomic_DNA"/>
</dbReference>
<protein>
    <submittedName>
        <fullName evidence="1">Uncharacterized protein</fullName>
    </submittedName>
</protein>
<dbReference type="RefSeq" id="WP_380641312.1">
    <property type="nucleotide sequence ID" value="NZ_JBHSQO010000049.1"/>
</dbReference>
<gene>
    <name evidence="1" type="ORF">ACFP3R_31320</name>
</gene>
<dbReference type="Proteomes" id="UP001596220">
    <property type="component" value="Unassembled WGS sequence"/>
</dbReference>
<name>A0ABW1PEE0_9PSEU</name>
<evidence type="ECO:0000313" key="1">
    <source>
        <dbReference type="EMBL" id="MFC6093780.1"/>
    </source>
</evidence>
<proteinExistence type="predicted"/>